<evidence type="ECO:0000313" key="19">
    <source>
        <dbReference type="WBParaSite" id="jg12215"/>
    </source>
</evidence>
<feature type="domain" description="Folliculin/SMCR8 longin" evidence="16">
    <location>
        <begin position="2"/>
        <end position="94"/>
    </location>
</feature>
<dbReference type="InterPro" id="IPR021713">
    <property type="entry name" value="Folliculin"/>
</dbReference>
<comment type="subcellular location">
    <subcellularLocation>
        <location evidence="2">Cell projection</location>
        <location evidence="2">Cilium</location>
    </subcellularLocation>
    <subcellularLocation>
        <location evidence="4">Cytoplasm</location>
        <location evidence="4">Cytoskeleton</location>
        <location evidence="4">Microtubule organizing center</location>
        <location evidence="4">Centrosome</location>
    </subcellularLocation>
    <subcellularLocation>
        <location evidence="3">Cytoplasm</location>
        <location evidence="3">Cytoskeleton</location>
        <location evidence="3">Spindle</location>
    </subcellularLocation>
    <subcellularLocation>
        <location evidence="5">Cytoplasm</location>
        <location evidence="5">Cytosol</location>
    </subcellularLocation>
    <subcellularLocation>
        <location evidence="6">Lysosome membrane</location>
    </subcellularLocation>
    <subcellularLocation>
        <location evidence="1">Nucleus</location>
    </subcellularLocation>
</comment>
<evidence type="ECO:0000256" key="8">
    <source>
        <dbReference type="ARBA" id="ARBA00021824"/>
    </source>
</evidence>
<evidence type="ECO:0000313" key="18">
    <source>
        <dbReference type="Proteomes" id="UP000887574"/>
    </source>
</evidence>
<dbReference type="GO" id="GO:0005634">
    <property type="term" value="C:nucleus"/>
    <property type="evidence" value="ECO:0007669"/>
    <property type="project" value="UniProtKB-SubCell"/>
</dbReference>
<evidence type="ECO:0000256" key="7">
    <source>
        <dbReference type="ARBA" id="ARBA00009987"/>
    </source>
</evidence>
<keyword evidence="18" id="KW-1185">Reference proteome</keyword>
<dbReference type="Pfam" id="PF16692">
    <property type="entry name" value="Folliculin_C"/>
    <property type="match status" value="1"/>
</dbReference>
<dbReference type="GO" id="GO:0000122">
    <property type="term" value="P:negative regulation of transcription by RNA polymerase II"/>
    <property type="evidence" value="ECO:0007669"/>
    <property type="project" value="TreeGrafter"/>
</dbReference>
<dbReference type="Gene3D" id="3.40.50.12430">
    <property type="match status" value="1"/>
</dbReference>
<proteinExistence type="inferred from homology"/>
<feature type="domain" description="Folliculin DENN" evidence="17">
    <location>
        <begin position="156"/>
        <end position="246"/>
    </location>
</feature>
<dbReference type="GO" id="GO:0005813">
    <property type="term" value="C:centrosome"/>
    <property type="evidence" value="ECO:0007669"/>
    <property type="project" value="UniProtKB-SubCell"/>
</dbReference>
<keyword evidence="14" id="KW-0539">Nucleus</keyword>
<evidence type="ECO:0000256" key="1">
    <source>
        <dbReference type="ARBA" id="ARBA00004123"/>
    </source>
</evidence>
<evidence type="ECO:0000256" key="3">
    <source>
        <dbReference type="ARBA" id="ARBA00004186"/>
    </source>
</evidence>
<reference evidence="19" key="1">
    <citation type="submission" date="2022-11" db="UniProtKB">
        <authorList>
            <consortium name="WormBaseParasite"/>
        </authorList>
    </citation>
    <scope>IDENTIFICATION</scope>
</reference>
<dbReference type="InterPro" id="IPR044886">
    <property type="entry name" value="FLCN_DENN_C_sf"/>
</dbReference>
<dbReference type="PANTHER" id="PTHR31441:SF2">
    <property type="entry name" value="FOLLICULIN"/>
    <property type="match status" value="1"/>
</dbReference>
<dbReference type="GO" id="GO:0005929">
    <property type="term" value="C:cilium"/>
    <property type="evidence" value="ECO:0007669"/>
    <property type="project" value="UniProtKB-SubCell"/>
</dbReference>
<dbReference type="AlphaFoldDB" id="A0A915CSR6"/>
<dbReference type="GO" id="GO:0005819">
    <property type="term" value="C:spindle"/>
    <property type="evidence" value="ECO:0007669"/>
    <property type="project" value="UniProtKB-SubCell"/>
</dbReference>
<protein>
    <recommendedName>
        <fullName evidence="8">Folliculin</fullName>
    </recommendedName>
</protein>
<keyword evidence="9" id="KW-0343">GTPase activation</keyword>
<evidence type="ECO:0000256" key="9">
    <source>
        <dbReference type="ARBA" id="ARBA00022468"/>
    </source>
</evidence>
<evidence type="ECO:0000256" key="13">
    <source>
        <dbReference type="ARBA" id="ARBA00023228"/>
    </source>
</evidence>
<keyword evidence="11" id="KW-0472">Membrane</keyword>
<keyword evidence="15" id="KW-0966">Cell projection</keyword>
<dbReference type="Proteomes" id="UP000887574">
    <property type="component" value="Unplaced"/>
</dbReference>
<name>A0A915CSR6_9BILA</name>
<dbReference type="PANTHER" id="PTHR31441">
    <property type="entry name" value="FOLLICULIN FAMILY MEMBER"/>
    <property type="match status" value="1"/>
</dbReference>
<evidence type="ECO:0000259" key="17">
    <source>
        <dbReference type="Pfam" id="PF16692"/>
    </source>
</evidence>
<sequence length="342" mass="39324">MLLNNYEFFLGGFSAIISRLQAMAKSFFVMEQELDDNNLRLVTNVNRTDRAQWLPHQFYPKNFVLDTSRCLSVITNNRDIFTIIHRQMLYLLKTQTTLAHDIVLEGVPSQDMLMEQNTLEENDLVTSHSTNTAPQTLLHLHNLRVIATRFAGISHSLLSMLLWQVVVGGQIVVKSDFATARKHFLLALGNLLPVGCIRLASNSSNYVHNYKANFLGCLNEICIPEEVFNEVFVIKIQPRESSTEYSEENLEDFDFFVEKCSQRDGPSRRYCFVTLNYCWIQWHQKEGIDISKIIKIIKCGTQDSPVLLFWQSGLSRRYKQVVLNTINTGKCSNRRIDFGNGQ</sequence>
<keyword evidence="10" id="KW-0963">Cytoplasm</keyword>
<evidence type="ECO:0000256" key="14">
    <source>
        <dbReference type="ARBA" id="ARBA00023242"/>
    </source>
</evidence>
<evidence type="ECO:0000259" key="16">
    <source>
        <dbReference type="Pfam" id="PF11704"/>
    </source>
</evidence>
<dbReference type="GO" id="GO:0005829">
    <property type="term" value="C:cytosol"/>
    <property type="evidence" value="ECO:0007669"/>
    <property type="project" value="UniProtKB-SubCell"/>
</dbReference>
<evidence type="ECO:0000256" key="12">
    <source>
        <dbReference type="ARBA" id="ARBA00023212"/>
    </source>
</evidence>
<evidence type="ECO:0000256" key="5">
    <source>
        <dbReference type="ARBA" id="ARBA00004514"/>
    </source>
</evidence>
<dbReference type="GO" id="GO:0005096">
    <property type="term" value="F:GTPase activator activity"/>
    <property type="evidence" value="ECO:0007669"/>
    <property type="project" value="UniProtKB-KW"/>
</dbReference>
<dbReference type="WBParaSite" id="jg12215">
    <property type="protein sequence ID" value="jg12215"/>
    <property type="gene ID" value="jg12215"/>
</dbReference>
<evidence type="ECO:0000256" key="15">
    <source>
        <dbReference type="ARBA" id="ARBA00023273"/>
    </source>
</evidence>
<dbReference type="Pfam" id="PF11704">
    <property type="entry name" value="Folliculin"/>
    <property type="match status" value="1"/>
</dbReference>
<dbReference type="InterPro" id="IPR037520">
    <property type="entry name" value="Folliculin/SMCR8_longin"/>
</dbReference>
<accession>A0A915CSR6</accession>
<keyword evidence="12" id="KW-0206">Cytoskeleton</keyword>
<organism evidence="18 19">
    <name type="scientific">Ditylenchus dipsaci</name>
    <dbReference type="NCBI Taxonomy" id="166011"/>
    <lineage>
        <taxon>Eukaryota</taxon>
        <taxon>Metazoa</taxon>
        <taxon>Ecdysozoa</taxon>
        <taxon>Nematoda</taxon>
        <taxon>Chromadorea</taxon>
        <taxon>Rhabditida</taxon>
        <taxon>Tylenchina</taxon>
        <taxon>Tylenchomorpha</taxon>
        <taxon>Sphaerularioidea</taxon>
        <taxon>Anguinidae</taxon>
        <taxon>Anguininae</taxon>
        <taxon>Ditylenchus</taxon>
    </lineage>
</organism>
<evidence type="ECO:0000256" key="10">
    <source>
        <dbReference type="ARBA" id="ARBA00022490"/>
    </source>
</evidence>
<comment type="similarity">
    <text evidence="7">Belongs to the folliculin family.</text>
</comment>
<dbReference type="GO" id="GO:0005765">
    <property type="term" value="C:lysosomal membrane"/>
    <property type="evidence" value="ECO:0007669"/>
    <property type="project" value="UniProtKB-SubCell"/>
</dbReference>
<keyword evidence="13" id="KW-0458">Lysosome</keyword>
<evidence type="ECO:0000256" key="4">
    <source>
        <dbReference type="ARBA" id="ARBA00004300"/>
    </source>
</evidence>
<evidence type="ECO:0000256" key="11">
    <source>
        <dbReference type="ARBA" id="ARBA00023136"/>
    </source>
</evidence>
<dbReference type="Gene3D" id="1.10.10.1730">
    <property type="entry name" value="Folliculin"/>
    <property type="match status" value="1"/>
</dbReference>
<dbReference type="InterPro" id="IPR032035">
    <property type="entry name" value="Folliculin_DENN"/>
</dbReference>
<dbReference type="GO" id="GO:1904263">
    <property type="term" value="P:positive regulation of TORC1 signaling"/>
    <property type="evidence" value="ECO:0007669"/>
    <property type="project" value="TreeGrafter"/>
</dbReference>
<evidence type="ECO:0000256" key="2">
    <source>
        <dbReference type="ARBA" id="ARBA00004138"/>
    </source>
</evidence>
<evidence type="ECO:0000256" key="6">
    <source>
        <dbReference type="ARBA" id="ARBA00004656"/>
    </source>
</evidence>